<evidence type="ECO:0000313" key="4">
    <source>
        <dbReference type="EMBL" id="RFM27101.1"/>
    </source>
</evidence>
<dbReference type="EMBL" id="QTJU01000006">
    <property type="protein sequence ID" value="RFM27101.1"/>
    <property type="molecule type" value="Genomic_DNA"/>
</dbReference>
<dbReference type="RefSeq" id="WP_116848407.1">
    <property type="nucleotide sequence ID" value="NZ_QTJU01000006.1"/>
</dbReference>
<dbReference type="Pfam" id="PF13100">
    <property type="entry name" value="OstA_2"/>
    <property type="match status" value="1"/>
</dbReference>
<keyword evidence="5" id="KW-1185">Reference proteome</keyword>
<dbReference type="Gene3D" id="2.60.450.10">
    <property type="entry name" value="Lipopolysaccharide (LPS) transport protein A like domain"/>
    <property type="match status" value="2"/>
</dbReference>
<dbReference type="AlphaFoldDB" id="A0A3E1NGW5"/>
<evidence type="ECO:0000313" key="5">
    <source>
        <dbReference type="Proteomes" id="UP000261284"/>
    </source>
</evidence>
<name>A0A3E1NGW5_9BACT</name>
<protein>
    <recommendedName>
        <fullName evidence="3">Organic solvent tolerance-like N-terminal domain-containing protein</fullName>
    </recommendedName>
</protein>
<evidence type="ECO:0000259" key="3">
    <source>
        <dbReference type="Pfam" id="PF13100"/>
    </source>
</evidence>
<feature type="chain" id="PRO_5017795656" description="Organic solvent tolerance-like N-terminal domain-containing protein" evidence="2">
    <location>
        <begin position="24"/>
        <end position="538"/>
    </location>
</feature>
<dbReference type="OrthoDB" id="9805931at2"/>
<dbReference type="PANTHER" id="PTHR36504:SF1">
    <property type="entry name" value="LIPOPOLYSACCHARIDE EXPORT SYSTEM PROTEIN LPTA"/>
    <property type="match status" value="1"/>
</dbReference>
<evidence type="ECO:0000256" key="2">
    <source>
        <dbReference type="SAM" id="SignalP"/>
    </source>
</evidence>
<gene>
    <name evidence="4" type="ORF">DXN05_16680</name>
</gene>
<dbReference type="GO" id="GO:0009279">
    <property type="term" value="C:cell outer membrane"/>
    <property type="evidence" value="ECO:0007669"/>
    <property type="project" value="TreeGrafter"/>
</dbReference>
<dbReference type="GO" id="GO:0015920">
    <property type="term" value="P:lipopolysaccharide transport"/>
    <property type="evidence" value="ECO:0007669"/>
    <property type="project" value="TreeGrafter"/>
</dbReference>
<dbReference type="GO" id="GO:0017089">
    <property type="term" value="F:glycolipid transfer activity"/>
    <property type="evidence" value="ECO:0007669"/>
    <property type="project" value="TreeGrafter"/>
</dbReference>
<keyword evidence="1 2" id="KW-0732">Signal</keyword>
<evidence type="ECO:0000256" key="1">
    <source>
        <dbReference type="ARBA" id="ARBA00022729"/>
    </source>
</evidence>
<dbReference type="InterPro" id="IPR005653">
    <property type="entry name" value="OstA-like_N"/>
</dbReference>
<dbReference type="InterPro" id="IPR052037">
    <property type="entry name" value="LPS_export_LptA"/>
</dbReference>
<feature type="signal peptide" evidence="2">
    <location>
        <begin position="1"/>
        <end position="23"/>
    </location>
</feature>
<sequence>MRRFSFAAVIITLLIFPAHRLFAQGKDSSQEKKTIIISHADRFTNEKKDTSELFSATGNVVGSQGTTLFYCDSMVQDRKHNTVEAFGHVHINDNDSVHTYSDYMKYIGADRQTFLKKNVKLTDGRGVLTTNDLSYNLNSKLGIYLAGGKLVNDSTTLTSTEAYYHGDTRDVTFKKKVKLVNPQYTVTTDTLLYNTYTKVATFTVPTVITGKDKQQIHTTDGYYDMLNKKSYFGKRSELVDDSTSLVADDIVNDSSGYSEAAGNVFIRDLKQGYTLIANNVKSNKKEGSFLATQKPVLIIKQDADSIFVAADTFYSAHLSALRKERNVPDVLDTTDLKKLLQLKPDSARDRFIEGYYHVHIFSDSLQAVGDSLFYSSEDSVFRLFKNPVLWAQESQITGDTIYLFTQDKKPKRMYAFENGLVLNRVGKDSFYNQVKGRTINGYFKNGQIDYVRARGGAENVYYALDEQNKYIGVNKSSAGAIDTYFENKKPQRVKWISDVQGNMSPMGQVNHEEIKLKGFRWLDNIRPKSRYDLFGETK</sequence>
<proteinExistence type="predicted"/>
<organism evidence="4 5">
    <name type="scientific">Deminuibacter soli</name>
    <dbReference type="NCBI Taxonomy" id="2291815"/>
    <lineage>
        <taxon>Bacteria</taxon>
        <taxon>Pseudomonadati</taxon>
        <taxon>Bacteroidota</taxon>
        <taxon>Chitinophagia</taxon>
        <taxon>Chitinophagales</taxon>
        <taxon>Chitinophagaceae</taxon>
        <taxon>Deminuibacter</taxon>
    </lineage>
</organism>
<feature type="domain" description="Organic solvent tolerance-like N-terminal" evidence="3">
    <location>
        <begin position="32"/>
        <end position="189"/>
    </location>
</feature>
<dbReference type="PANTHER" id="PTHR36504">
    <property type="entry name" value="LIPOPOLYSACCHARIDE EXPORT SYSTEM PROTEIN LPTA"/>
    <property type="match status" value="1"/>
</dbReference>
<reference evidence="4 5" key="1">
    <citation type="submission" date="2018-08" db="EMBL/GenBank/DDBJ databases">
        <title>Chitinophagaceae sp. K23C18032701, a novel bacterium isolated from forest soil.</title>
        <authorList>
            <person name="Wang C."/>
        </authorList>
    </citation>
    <scope>NUCLEOTIDE SEQUENCE [LARGE SCALE GENOMIC DNA]</scope>
    <source>
        <strain evidence="4 5">K23C18032701</strain>
    </source>
</reference>
<accession>A0A3E1NGW5</accession>
<dbReference type="GO" id="GO:0030288">
    <property type="term" value="C:outer membrane-bounded periplasmic space"/>
    <property type="evidence" value="ECO:0007669"/>
    <property type="project" value="TreeGrafter"/>
</dbReference>
<comment type="caution">
    <text evidence="4">The sequence shown here is derived from an EMBL/GenBank/DDBJ whole genome shotgun (WGS) entry which is preliminary data.</text>
</comment>
<dbReference type="Proteomes" id="UP000261284">
    <property type="component" value="Unassembled WGS sequence"/>
</dbReference>